<dbReference type="InterPro" id="IPR004210">
    <property type="entry name" value="BESS_motif"/>
</dbReference>
<name>A0A0M5J7Y4_DROBS</name>
<dbReference type="STRING" id="30019.A0A0M5J7Y4"/>
<reference evidence="5 6" key="1">
    <citation type="submission" date="2015-08" db="EMBL/GenBank/DDBJ databases">
        <title>Ancestral chromatin configuration constrains chromatin evolution on differentiating sex chromosomes in Drosophila.</title>
        <authorList>
            <person name="Zhou Q."/>
            <person name="Bachtrog D."/>
        </authorList>
    </citation>
    <scope>NUCLEOTIDE SEQUENCE [LARGE SCALE GENOMIC DNA]</scope>
    <source>
        <tissue evidence="5">Whole larvae</tissue>
    </source>
</reference>
<dbReference type="GO" id="GO:0005667">
    <property type="term" value="C:transcription regulator complex"/>
    <property type="evidence" value="ECO:0007669"/>
    <property type="project" value="TreeGrafter"/>
</dbReference>
<dbReference type="GO" id="GO:0005634">
    <property type="term" value="C:nucleus"/>
    <property type="evidence" value="ECO:0007669"/>
    <property type="project" value="UniProtKB-SubCell"/>
</dbReference>
<organism evidence="5 6">
    <name type="scientific">Drosophila busckii</name>
    <name type="common">Fruit fly</name>
    <dbReference type="NCBI Taxonomy" id="30019"/>
    <lineage>
        <taxon>Eukaryota</taxon>
        <taxon>Metazoa</taxon>
        <taxon>Ecdysozoa</taxon>
        <taxon>Arthropoda</taxon>
        <taxon>Hexapoda</taxon>
        <taxon>Insecta</taxon>
        <taxon>Pterygota</taxon>
        <taxon>Neoptera</taxon>
        <taxon>Endopterygota</taxon>
        <taxon>Diptera</taxon>
        <taxon>Brachycera</taxon>
        <taxon>Muscomorpha</taxon>
        <taxon>Ephydroidea</taxon>
        <taxon>Drosophilidae</taxon>
        <taxon>Drosophila</taxon>
    </lineage>
</organism>
<evidence type="ECO:0000256" key="2">
    <source>
        <dbReference type="SAM" id="MobiDB-lite"/>
    </source>
</evidence>
<dbReference type="Proteomes" id="UP000494163">
    <property type="component" value="Chromosome X"/>
</dbReference>
<feature type="region of interest" description="Disordered" evidence="2">
    <location>
        <begin position="107"/>
        <end position="172"/>
    </location>
</feature>
<dbReference type="GO" id="GO:0003677">
    <property type="term" value="F:DNA binding"/>
    <property type="evidence" value="ECO:0007669"/>
    <property type="project" value="InterPro"/>
</dbReference>
<gene>
    <name evidence="5" type="ORF">Dbus_chrXg362</name>
</gene>
<comment type="subcellular location">
    <subcellularLocation>
        <location evidence="1">Nucleus</location>
    </subcellularLocation>
</comment>
<evidence type="ECO:0000256" key="1">
    <source>
        <dbReference type="PROSITE-ProRule" id="PRU00371"/>
    </source>
</evidence>
<dbReference type="AlphaFoldDB" id="A0A0M5J7Y4"/>
<evidence type="ECO:0000259" key="4">
    <source>
        <dbReference type="PROSITE" id="PS51031"/>
    </source>
</evidence>
<accession>A0A0M5J7Y4</accession>
<feature type="domain" description="MADF" evidence="3">
    <location>
        <begin position="15"/>
        <end position="101"/>
    </location>
</feature>
<dbReference type="PROSITE" id="PS51031">
    <property type="entry name" value="BESS"/>
    <property type="match status" value="1"/>
</dbReference>
<sequence>LAMAHRKDDPVFNVKFVQLVEQQPCLWNYTHPGYSKKEEVIRAWQDVANDMKDTVRNSRERWRTIRSSFLRSMKLGRTQTGRGKRKYYLSKYLQFLLPYTKARAHLYKHQQQQQQQQQSPQQQPQTLSAQAQALAQLQANPIGGGGMPPPQAPPPPPPQPPQQPPPTHQPSIRCRPLATIKAEQPQPLPQPPPQITREQQQQIQSCITLPASMNWHDLADWIRQNNNNVSTNSMCATYTPWNPPTNHLMQNQVSSTTPPLPPTPASMQTDANFLFLISLHPYLSEMTGKQNRRFRQKVVRLIDDILDNVDS</sequence>
<dbReference type="Pfam" id="PF02944">
    <property type="entry name" value="BESS"/>
    <property type="match status" value="1"/>
</dbReference>
<dbReference type="PANTHER" id="PTHR12243:SF60">
    <property type="entry name" value="SI:CH211-15D5.12-RELATED"/>
    <property type="match status" value="1"/>
</dbReference>
<feature type="domain" description="BESS" evidence="4">
    <location>
        <begin position="269"/>
        <end position="308"/>
    </location>
</feature>
<dbReference type="OMA" id="WQHVANE"/>
<dbReference type="Pfam" id="PF10545">
    <property type="entry name" value="MADF_DNA_bdg"/>
    <property type="match status" value="1"/>
</dbReference>
<dbReference type="PANTHER" id="PTHR12243">
    <property type="entry name" value="MADF DOMAIN TRANSCRIPTION FACTOR"/>
    <property type="match status" value="1"/>
</dbReference>
<feature type="compositionally biased region" description="Low complexity" evidence="2">
    <location>
        <begin position="110"/>
        <end position="139"/>
    </location>
</feature>
<proteinExistence type="predicted"/>
<keyword evidence="6" id="KW-1185">Reference proteome</keyword>
<dbReference type="PROSITE" id="PS51029">
    <property type="entry name" value="MADF"/>
    <property type="match status" value="1"/>
</dbReference>
<dbReference type="InterPro" id="IPR039353">
    <property type="entry name" value="TF_Adf1"/>
</dbReference>
<protein>
    <submittedName>
        <fullName evidence="5">CG4404</fullName>
    </submittedName>
</protein>
<dbReference type="InterPro" id="IPR006578">
    <property type="entry name" value="MADF-dom"/>
</dbReference>
<evidence type="ECO:0000313" key="5">
    <source>
        <dbReference type="EMBL" id="ALC48506.1"/>
    </source>
</evidence>
<dbReference type="OrthoDB" id="6147983at2759"/>
<dbReference type="SMART" id="SM00595">
    <property type="entry name" value="MADF"/>
    <property type="match status" value="1"/>
</dbReference>
<feature type="non-terminal residue" evidence="5">
    <location>
        <position position="311"/>
    </location>
</feature>
<evidence type="ECO:0000259" key="3">
    <source>
        <dbReference type="PROSITE" id="PS51029"/>
    </source>
</evidence>
<feature type="non-terminal residue" evidence="5">
    <location>
        <position position="1"/>
    </location>
</feature>
<keyword evidence="1" id="KW-0539">Nucleus</keyword>
<evidence type="ECO:0000313" key="6">
    <source>
        <dbReference type="Proteomes" id="UP000494163"/>
    </source>
</evidence>
<feature type="compositionally biased region" description="Pro residues" evidence="2">
    <location>
        <begin position="147"/>
        <end position="168"/>
    </location>
</feature>
<dbReference type="GO" id="GO:0006357">
    <property type="term" value="P:regulation of transcription by RNA polymerase II"/>
    <property type="evidence" value="ECO:0007669"/>
    <property type="project" value="TreeGrafter"/>
</dbReference>
<dbReference type="EMBL" id="CP012528">
    <property type="protein sequence ID" value="ALC48506.1"/>
    <property type="molecule type" value="Genomic_DNA"/>
</dbReference>